<dbReference type="Proteomes" id="UP000448235">
    <property type="component" value="Unassembled WGS sequence"/>
</dbReference>
<protein>
    <recommendedName>
        <fullName evidence="3">HNH endonuclease</fullName>
    </recommendedName>
</protein>
<proteinExistence type="predicted"/>
<name>A0A7X4VYJ3_9GAMM</name>
<dbReference type="EMBL" id="WUTS01000001">
    <property type="protein sequence ID" value="NAW12714.1"/>
    <property type="molecule type" value="Genomic_DNA"/>
</dbReference>
<accession>A0A7X4VYJ3</accession>
<dbReference type="AlphaFoldDB" id="A0A7X4VYJ3"/>
<gene>
    <name evidence="1" type="ORF">GRB80_07635</name>
</gene>
<evidence type="ECO:0008006" key="3">
    <source>
        <dbReference type="Google" id="ProtNLM"/>
    </source>
</evidence>
<reference evidence="1 2" key="1">
    <citation type="submission" date="2019-12" db="EMBL/GenBank/DDBJ databases">
        <title>Draft genome sequencing of Halomonas icarensis D1-1.</title>
        <authorList>
            <person name="Pandiyan K."/>
            <person name="Kushwaha P."/>
            <person name="Gowdham M."/>
            <person name="Chakdar H."/>
            <person name="Singh A."/>
            <person name="Kumar M."/>
            <person name="Saxena A.K."/>
        </authorList>
    </citation>
    <scope>NUCLEOTIDE SEQUENCE [LARGE SCALE GENOMIC DNA]</scope>
    <source>
        <strain evidence="1 2">D1-1</strain>
    </source>
</reference>
<sequence length="520" mass="57400">MVEKSHKRDSFKANVVRMLRDRVGHRCSNPVCRVPTSSPGDGKNGVNNIGVAAHIYAASPNGPRYLATMSSAERSSFDNGIWLCSTCSYKIDRSPSDYPAELLREWKAESEARAKEELGMRLPSNDDAVNQIESLFTGKPTGFLATSIHNVHKATASSLESLDERFGVTVSHVDGKSIFKIEPKSSKVSVSFQLVSDSSYDFSGKHQALVSRGEGFDIPASHIISNDSKLFDKILSQGGVVSISPTRCPAVIKMYVKCPESNVVEMFDDAHGHLTPGTEIINFDAKTFGGLFHVRGNTGIPRNESKASLSFDCDFSPWEGMDVARLPYLVKLHTLFDRMLKGWLFSFAIEIQGERLATSDDLDVSGFDFVKEIVSFLLYSKSAMKLARASDKKVKFDSNITYSGEDLDELVMYSGLFEKPGIFGSDELRGDPSFTLTLNKKLDGFLKESFEKEDGGEVSITQSGVALEVFNDLVPLPDIKRTFGPVKLNPNVDVEKAKPGDSVVIRCERLEGFEMKIEYL</sequence>
<evidence type="ECO:0000313" key="1">
    <source>
        <dbReference type="EMBL" id="NAW12714.1"/>
    </source>
</evidence>
<dbReference type="RefSeq" id="WP_161423133.1">
    <property type="nucleotide sequence ID" value="NZ_JARWMY010000005.1"/>
</dbReference>
<keyword evidence="2" id="KW-1185">Reference proteome</keyword>
<evidence type="ECO:0000313" key="2">
    <source>
        <dbReference type="Proteomes" id="UP000448235"/>
    </source>
</evidence>
<comment type="caution">
    <text evidence="1">The sequence shown here is derived from an EMBL/GenBank/DDBJ whole genome shotgun (WGS) entry which is preliminary data.</text>
</comment>
<organism evidence="1 2">
    <name type="scientific">Halomonas icarae</name>
    <dbReference type="NCBI Taxonomy" id="2691040"/>
    <lineage>
        <taxon>Bacteria</taxon>
        <taxon>Pseudomonadati</taxon>
        <taxon>Pseudomonadota</taxon>
        <taxon>Gammaproteobacteria</taxon>
        <taxon>Oceanospirillales</taxon>
        <taxon>Halomonadaceae</taxon>
        <taxon>Halomonas</taxon>
    </lineage>
</organism>